<evidence type="ECO:0000313" key="1">
    <source>
        <dbReference type="EMBL" id="PON97182.1"/>
    </source>
</evidence>
<keyword evidence="2" id="KW-1185">Reference proteome</keyword>
<reference evidence="2" key="1">
    <citation type="submission" date="2016-06" db="EMBL/GenBank/DDBJ databases">
        <title>Parallel loss of symbiosis genes in relatives of nitrogen-fixing non-legume Parasponia.</title>
        <authorList>
            <person name="Van Velzen R."/>
            <person name="Holmer R."/>
            <person name="Bu F."/>
            <person name="Rutten L."/>
            <person name="Van Zeijl A."/>
            <person name="Liu W."/>
            <person name="Santuari L."/>
            <person name="Cao Q."/>
            <person name="Sharma T."/>
            <person name="Shen D."/>
            <person name="Roswanjaya Y."/>
            <person name="Wardhani T."/>
            <person name="Kalhor M.S."/>
            <person name="Jansen J."/>
            <person name="Van den Hoogen J."/>
            <person name="Gungor B."/>
            <person name="Hartog M."/>
            <person name="Hontelez J."/>
            <person name="Verver J."/>
            <person name="Yang W.-C."/>
            <person name="Schijlen E."/>
            <person name="Repin R."/>
            <person name="Schilthuizen M."/>
            <person name="Schranz E."/>
            <person name="Heidstra R."/>
            <person name="Miyata K."/>
            <person name="Fedorova E."/>
            <person name="Kohlen W."/>
            <person name="Bisseling T."/>
            <person name="Smit S."/>
            <person name="Geurts R."/>
        </authorList>
    </citation>
    <scope>NUCLEOTIDE SEQUENCE [LARGE SCALE GENOMIC DNA]</scope>
    <source>
        <strain evidence="2">cv. RG33-2</strain>
    </source>
</reference>
<evidence type="ECO:0000313" key="2">
    <source>
        <dbReference type="Proteomes" id="UP000237000"/>
    </source>
</evidence>
<name>A0A2P5FHE8_TREOI</name>
<organism evidence="1 2">
    <name type="scientific">Trema orientale</name>
    <name type="common">Charcoal tree</name>
    <name type="synonym">Celtis orientalis</name>
    <dbReference type="NCBI Taxonomy" id="63057"/>
    <lineage>
        <taxon>Eukaryota</taxon>
        <taxon>Viridiplantae</taxon>
        <taxon>Streptophyta</taxon>
        <taxon>Embryophyta</taxon>
        <taxon>Tracheophyta</taxon>
        <taxon>Spermatophyta</taxon>
        <taxon>Magnoliopsida</taxon>
        <taxon>eudicotyledons</taxon>
        <taxon>Gunneridae</taxon>
        <taxon>Pentapetalae</taxon>
        <taxon>rosids</taxon>
        <taxon>fabids</taxon>
        <taxon>Rosales</taxon>
        <taxon>Cannabaceae</taxon>
        <taxon>Trema</taxon>
    </lineage>
</organism>
<dbReference type="EMBL" id="JXTC01000033">
    <property type="protein sequence ID" value="PON97182.1"/>
    <property type="molecule type" value="Genomic_DNA"/>
</dbReference>
<proteinExistence type="predicted"/>
<keyword evidence="1" id="KW-0689">Ribosomal protein</keyword>
<accession>A0A2P5FHE8</accession>
<protein>
    <submittedName>
        <fullName evidence="1">Ribosomal protein</fullName>
    </submittedName>
</protein>
<comment type="caution">
    <text evidence="1">The sequence shown here is derived from an EMBL/GenBank/DDBJ whole genome shotgun (WGS) entry which is preliminary data.</text>
</comment>
<keyword evidence="1" id="KW-0687">Ribonucleoprotein</keyword>
<dbReference type="AlphaFoldDB" id="A0A2P5FHE8"/>
<dbReference type="GO" id="GO:0005840">
    <property type="term" value="C:ribosome"/>
    <property type="evidence" value="ECO:0007669"/>
    <property type="project" value="UniProtKB-KW"/>
</dbReference>
<sequence>MVERSSMDACEVGETSENRFILSELGEEVKALTPESVLKKKREEEWALAKTQQLQALKVKNAENRKLIYKEPSSMPRNMQSK</sequence>
<dbReference type="OrthoDB" id="1746791at2759"/>
<gene>
    <name evidence="1" type="ORF">TorRG33x02_069380</name>
</gene>
<dbReference type="STRING" id="63057.A0A2P5FHE8"/>
<dbReference type="Proteomes" id="UP000237000">
    <property type="component" value="Unassembled WGS sequence"/>
</dbReference>
<dbReference type="InParanoid" id="A0A2P5FHE8"/>